<dbReference type="Pfam" id="PF03743">
    <property type="entry name" value="TrbI"/>
    <property type="match status" value="1"/>
</dbReference>
<name>A0A3G8MAU9_9HYPH</name>
<dbReference type="Proteomes" id="UP000273982">
    <property type="component" value="Plasmid pGW6_2"/>
</dbReference>
<keyword evidence="5 8" id="KW-1133">Transmembrane helix</keyword>
<gene>
    <name evidence="9" type="ORF">EHO51_19565</name>
</gene>
<dbReference type="KEGG" id="mros:EHO51_19565"/>
<sequence>MAADFDEEGRLAGETITRQSSNPGMALGALFFALAVLVLGLFWYASARKQNRPQNVDEETFATARLQPGLGFNATPAPAPPQNKFVIPPPVVVNDPPPAPKEEPFDDSEAKRLAELERLRKEAEAKIQARLRSPMLIVSDKEGFTNGDPSKVTAEDKEEDPHRRFLANSEHQVTKAYAEEVRRPDALVPQGYMIRATLETAIQSDLAGMVRAITTEDVYSFDGRRVLIPKGTMLTGEYKSGLAYGQTRVFVVWTRLLRADGVSLMLQSPGTDALGRSGLTGEVDTHFLQRFGSATLLTLAGGAAQFASALGQNYNQSQGQQFVLDPASGTLIPLNAVSQGQILLNARQIGAQTVAQSVTRMAQEALRNDIKVPPTIHIDQGTPVIVFVKRDLDFSDLYPDPVKEALYELRHPK</sequence>
<evidence type="ECO:0000313" key="10">
    <source>
        <dbReference type="Proteomes" id="UP000273982"/>
    </source>
</evidence>
<keyword evidence="4 8" id="KW-0812">Transmembrane</keyword>
<evidence type="ECO:0000256" key="1">
    <source>
        <dbReference type="ARBA" id="ARBA00004162"/>
    </source>
</evidence>
<comment type="subcellular location">
    <subcellularLocation>
        <location evidence="1">Cell membrane</location>
        <topology evidence="1">Single-pass membrane protein</topology>
    </subcellularLocation>
</comment>
<geneLocation type="plasmid" evidence="10">
    <name>pgw6_2</name>
</geneLocation>
<proteinExistence type="inferred from homology"/>
<keyword evidence="9" id="KW-0614">Plasmid</keyword>
<keyword evidence="6 8" id="KW-0472">Membrane</keyword>
<evidence type="ECO:0000256" key="7">
    <source>
        <dbReference type="SAM" id="MobiDB-lite"/>
    </source>
</evidence>
<dbReference type="EMBL" id="CP034088">
    <property type="protein sequence ID" value="AZG79013.1"/>
    <property type="molecule type" value="Genomic_DNA"/>
</dbReference>
<feature type="region of interest" description="Disordered" evidence="7">
    <location>
        <begin position="72"/>
        <end position="108"/>
    </location>
</feature>
<dbReference type="AlphaFoldDB" id="A0A3G8MAU9"/>
<evidence type="ECO:0000313" key="9">
    <source>
        <dbReference type="EMBL" id="AZG79013.1"/>
    </source>
</evidence>
<evidence type="ECO:0000256" key="3">
    <source>
        <dbReference type="ARBA" id="ARBA00022475"/>
    </source>
</evidence>
<dbReference type="InterPro" id="IPR005498">
    <property type="entry name" value="T4SS_VirB10/TraB/TrbI"/>
</dbReference>
<evidence type="ECO:0000256" key="2">
    <source>
        <dbReference type="ARBA" id="ARBA00010265"/>
    </source>
</evidence>
<dbReference type="InterPro" id="IPR047695">
    <property type="entry name" value="T4SS_VirB10/PtlG"/>
</dbReference>
<feature type="region of interest" description="Disordered" evidence="7">
    <location>
        <begin position="140"/>
        <end position="159"/>
    </location>
</feature>
<evidence type="ECO:0000256" key="6">
    <source>
        <dbReference type="ARBA" id="ARBA00023136"/>
    </source>
</evidence>
<evidence type="ECO:0000256" key="8">
    <source>
        <dbReference type="SAM" id="Phobius"/>
    </source>
</evidence>
<dbReference type="Gene3D" id="2.40.128.260">
    <property type="entry name" value="Type IV secretion system, VirB10/TraB/TrbI"/>
    <property type="match status" value="2"/>
</dbReference>
<keyword evidence="3" id="KW-1003">Cell membrane</keyword>
<comment type="similarity">
    <text evidence="2">Belongs to the TrbI/VirB10 family.</text>
</comment>
<evidence type="ECO:0000256" key="5">
    <source>
        <dbReference type="ARBA" id="ARBA00022989"/>
    </source>
</evidence>
<feature type="transmembrane region" description="Helical" evidence="8">
    <location>
        <begin position="25"/>
        <end position="45"/>
    </location>
</feature>
<evidence type="ECO:0000256" key="4">
    <source>
        <dbReference type="ARBA" id="ARBA00022692"/>
    </source>
</evidence>
<dbReference type="NCBIfam" id="NF038091">
    <property type="entry name" value="T4SS_VirB10"/>
    <property type="match status" value="1"/>
</dbReference>
<reference evidence="9 10" key="1">
    <citation type="submission" date="2018-11" db="EMBL/GenBank/DDBJ databases">
        <title>Genome squencing of methanotrophic bacteria isolated from alkaline groundwater in Korea.</title>
        <authorList>
            <person name="Nguyen L.N."/>
        </authorList>
    </citation>
    <scope>NUCLEOTIDE SEQUENCE [LARGE SCALE GENOMIC DNA]</scope>
    <source>
        <strain evidence="9 10">GW6</strain>
        <plasmid evidence="10">pgw6_2</plasmid>
    </source>
</reference>
<protein>
    <submittedName>
        <fullName evidence="9">TrbI/VirB10 family protein</fullName>
    </submittedName>
</protein>
<dbReference type="RefSeq" id="WP_124740517.1">
    <property type="nucleotide sequence ID" value="NZ_CP034088.1"/>
</dbReference>
<dbReference type="GO" id="GO:0005886">
    <property type="term" value="C:plasma membrane"/>
    <property type="evidence" value="ECO:0007669"/>
    <property type="project" value="UniProtKB-SubCell"/>
</dbReference>
<dbReference type="InterPro" id="IPR042217">
    <property type="entry name" value="T4SS_VirB10/TrbI"/>
</dbReference>
<organism evidence="9 10">
    <name type="scientific">Methylocystis rosea</name>
    <dbReference type="NCBI Taxonomy" id="173366"/>
    <lineage>
        <taxon>Bacteria</taxon>
        <taxon>Pseudomonadati</taxon>
        <taxon>Pseudomonadota</taxon>
        <taxon>Alphaproteobacteria</taxon>
        <taxon>Hyphomicrobiales</taxon>
        <taxon>Methylocystaceae</taxon>
        <taxon>Methylocystis</taxon>
    </lineage>
</organism>
<dbReference type="CDD" id="cd16429">
    <property type="entry name" value="VirB10"/>
    <property type="match status" value="1"/>
</dbReference>
<accession>A0A3G8MAU9</accession>
<feature type="compositionally biased region" description="Pro residues" evidence="7">
    <location>
        <begin position="77"/>
        <end position="99"/>
    </location>
</feature>